<dbReference type="NCBIfam" id="TIGR01552">
    <property type="entry name" value="phd_fam"/>
    <property type="match status" value="1"/>
</dbReference>
<organism evidence="3 4">
    <name type="scientific">Microlunatus elymi</name>
    <dbReference type="NCBI Taxonomy" id="2596828"/>
    <lineage>
        <taxon>Bacteria</taxon>
        <taxon>Bacillati</taxon>
        <taxon>Actinomycetota</taxon>
        <taxon>Actinomycetes</taxon>
        <taxon>Propionibacteriales</taxon>
        <taxon>Propionibacteriaceae</taxon>
        <taxon>Microlunatus</taxon>
    </lineage>
</organism>
<name>A0A516Q014_9ACTN</name>
<dbReference type="SUPFAM" id="SSF143120">
    <property type="entry name" value="YefM-like"/>
    <property type="match status" value="1"/>
</dbReference>
<evidence type="ECO:0000313" key="4">
    <source>
        <dbReference type="Proteomes" id="UP000319263"/>
    </source>
</evidence>
<comment type="similarity">
    <text evidence="1 2">Belongs to the phD/YefM antitoxin family.</text>
</comment>
<dbReference type="KEGG" id="mik:FOE78_13335"/>
<dbReference type="AlphaFoldDB" id="A0A516Q014"/>
<evidence type="ECO:0000313" key="3">
    <source>
        <dbReference type="EMBL" id="QDP96758.1"/>
    </source>
</evidence>
<dbReference type="Gene3D" id="3.40.1620.10">
    <property type="entry name" value="YefM-like domain"/>
    <property type="match status" value="1"/>
</dbReference>
<evidence type="ECO:0000256" key="2">
    <source>
        <dbReference type="RuleBase" id="RU362080"/>
    </source>
</evidence>
<dbReference type="EMBL" id="CP041692">
    <property type="protein sequence ID" value="QDP96758.1"/>
    <property type="molecule type" value="Genomic_DNA"/>
</dbReference>
<dbReference type="Pfam" id="PF02604">
    <property type="entry name" value="PhdYeFM_antitox"/>
    <property type="match status" value="1"/>
</dbReference>
<dbReference type="InterPro" id="IPR036165">
    <property type="entry name" value="YefM-like_sf"/>
</dbReference>
<protein>
    <recommendedName>
        <fullName evidence="2">Antitoxin</fullName>
    </recommendedName>
</protein>
<sequence>MEKVPIRELRNQSSKVLARVVAGEIIQVTSNGVVQAVLVPPEMTPIERGLINGAMTPAKTTAPVSGIPRVKSPTPLATIIDDLKGDR</sequence>
<dbReference type="Proteomes" id="UP000319263">
    <property type="component" value="Chromosome"/>
</dbReference>
<gene>
    <name evidence="3" type="ORF">FOE78_13335</name>
</gene>
<proteinExistence type="inferred from homology"/>
<dbReference type="InterPro" id="IPR006442">
    <property type="entry name" value="Antitoxin_Phd/YefM"/>
</dbReference>
<keyword evidence="4" id="KW-1185">Reference proteome</keyword>
<comment type="function">
    <text evidence="2">Antitoxin component of a type II toxin-antitoxin (TA) system.</text>
</comment>
<dbReference type="OrthoDB" id="557859at2"/>
<evidence type="ECO:0000256" key="1">
    <source>
        <dbReference type="ARBA" id="ARBA00009981"/>
    </source>
</evidence>
<dbReference type="RefSeq" id="WP_143986720.1">
    <property type="nucleotide sequence ID" value="NZ_CP041692.1"/>
</dbReference>
<accession>A0A516Q014</accession>
<reference evidence="3 4" key="1">
    <citation type="submission" date="2019-07" db="EMBL/GenBank/DDBJ databases">
        <title>Microlunatus dokdonensis sp. nov. isolated from the rhizospheric soil of the wild plant Elymus tsukushiensis.</title>
        <authorList>
            <person name="Ghim S.-Y."/>
            <person name="Hwang Y.-J."/>
            <person name="Son J.-S."/>
            <person name="Shin J.-H."/>
        </authorList>
    </citation>
    <scope>NUCLEOTIDE SEQUENCE [LARGE SCALE GENOMIC DNA]</scope>
    <source>
        <strain evidence="3 4">KUDC0627</strain>
    </source>
</reference>